<evidence type="ECO:0000313" key="9">
    <source>
        <dbReference type="Proteomes" id="UP000184076"/>
    </source>
</evidence>
<feature type="binding site" evidence="7">
    <location>
        <position position="29"/>
    </location>
    <ligand>
        <name>substrate</name>
    </ligand>
</feature>
<dbReference type="STRING" id="1121391.SAMN02745206_01606"/>
<proteinExistence type="inferred from homology"/>
<dbReference type="SFLD" id="SFLDG01136">
    <property type="entry name" value="C1.6:_Phosphoserine_Phosphatas"/>
    <property type="match status" value="1"/>
</dbReference>
<evidence type="ECO:0000256" key="6">
    <source>
        <dbReference type="ARBA" id="ARBA00022842"/>
    </source>
</evidence>
<dbReference type="PIRSF" id="PIRSF006118">
    <property type="entry name" value="KDO8-P_Ptase"/>
    <property type="match status" value="1"/>
</dbReference>
<dbReference type="Pfam" id="PF08282">
    <property type="entry name" value="Hydrolase_3"/>
    <property type="match status" value="1"/>
</dbReference>
<dbReference type="InterPro" id="IPR036412">
    <property type="entry name" value="HAD-like_sf"/>
</dbReference>
<dbReference type="Gene3D" id="3.40.50.1000">
    <property type="entry name" value="HAD superfamily/HAD-like"/>
    <property type="match status" value="1"/>
</dbReference>
<accession>A0A1M5A1S4</accession>
<dbReference type="NCBIfam" id="TIGR01670">
    <property type="entry name" value="KdsC-phosphatas"/>
    <property type="match status" value="1"/>
</dbReference>
<name>A0A1M5A1S4_9BACT</name>
<keyword evidence="5" id="KW-0378">Hydrolase</keyword>
<dbReference type="RefSeq" id="WP_073038471.1">
    <property type="nucleotide sequence ID" value="NZ_FQVB01000013.1"/>
</dbReference>
<feature type="binding site" evidence="7">
    <location>
        <position position="120"/>
    </location>
    <ligand>
        <name>Mg(2+)</name>
        <dbReference type="ChEBI" id="CHEBI:18420"/>
    </ligand>
</feature>
<organism evidence="8 9">
    <name type="scientific">Desulfacinum infernum DSM 9756</name>
    <dbReference type="NCBI Taxonomy" id="1121391"/>
    <lineage>
        <taxon>Bacteria</taxon>
        <taxon>Pseudomonadati</taxon>
        <taxon>Thermodesulfobacteriota</taxon>
        <taxon>Syntrophobacteria</taxon>
        <taxon>Syntrophobacterales</taxon>
        <taxon>Syntrophobacteraceae</taxon>
        <taxon>Desulfacinum</taxon>
    </lineage>
</organism>
<keyword evidence="6 7" id="KW-0460">Magnesium</keyword>
<dbReference type="CDD" id="cd01630">
    <property type="entry name" value="HAD_KDO-like"/>
    <property type="match status" value="1"/>
</dbReference>
<comment type="subunit">
    <text evidence="3">Homotetramer.</text>
</comment>
<sequence length="186" mass="20628">MRLKTPLVEVSEEVRRRILPLRLLIFDVDGVLTDGGITYHDDGSESKTFDVKDGHGIKLLQRTGLEVALISGRYCASVEHRAKGLGIEKAYQGIHRKVEAYERIKADTGLQDHQIGFVGDDLIDIPVMRLVGFAACVADASPHVKPYAHYVTQAPGGKGAAREICELILQIQGRWEGITARYFDEE</sequence>
<dbReference type="SFLD" id="SFLDG01138">
    <property type="entry name" value="C1.6.2:_Deoxy-d-mannose-octulo"/>
    <property type="match status" value="1"/>
</dbReference>
<evidence type="ECO:0000256" key="1">
    <source>
        <dbReference type="ARBA" id="ARBA00001946"/>
    </source>
</evidence>
<dbReference type="SFLD" id="SFLDS00003">
    <property type="entry name" value="Haloacid_Dehalogenase"/>
    <property type="match status" value="1"/>
</dbReference>
<dbReference type="AlphaFoldDB" id="A0A1M5A1S4"/>
<evidence type="ECO:0000256" key="2">
    <source>
        <dbReference type="ARBA" id="ARBA00005893"/>
    </source>
</evidence>
<reference evidence="9" key="1">
    <citation type="submission" date="2016-11" db="EMBL/GenBank/DDBJ databases">
        <authorList>
            <person name="Varghese N."/>
            <person name="Submissions S."/>
        </authorList>
    </citation>
    <scope>NUCLEOTIDE SEQUENCE [LARGE SCALE GENOMIC DNA]</scope>
    <source>
        <strain evidence="9">DSM 9756</strain>
    </source>
</reference>
<dbReference type="PANTHER" id="PTHR21485:SF3">
    <property type="entry name" value="N-ACYLNEURAMINATE CYTIDYLYLTRANSFERASE"/>
    <property type="match status" value="1"/>
</dbReference>
<keyword evidence="4 7" id="KW-0479">Metal-binding</keyword>
<evidence type="ECO:0000256" key="3">
    <source>
        <dbReference type="ARBA" id="ARBA00011881"/>
    </source>
</evidence>
<gene>
    <name evidence="8" type="ORF">SAMN02745206_01606</name>
</gene>
<dbReference type="GO" id="GO:0046872">
    <property type="term" value="F:metal ion binding"/>
    <property type="evidence" value="ECO:0007669"/>
    <property type="project" value="UniProtKB-KW"/>
</dbReference>
<protein>
    <submittedName>
        <fullName evidence="8">3-deoxy-D-manno-octulosonate 8-phosphate phosphatase (KDO 8-P phosphatase)</fullName>
    </submittedName>
</protein>
<comment type="cofactor">
    <cofactor evidence="1 7">
        <name>Mg(2+)</name>
        <dbReference type="ChEBI" id="CHEBI:18420"/>
    </cofactor>
</comment>
<feature type="binding site" evidence="7">
    <location>
        <position position="27"/>
    </location>
    <ligand>
        <name>Mg(2+)</name>
        <dbReference type="ChEBI" id="CHEBI:18420"/>
    </ligand>
</feature>
<dbReference type="EMBL" id="FQVB01000013">
    <property type="protein sequence ID" value="SHF24279.1"/>
    <property type="molecule type" value="Genomic_DNA"/>
</dbReference>
<evidence type="ECO:0000313" key="8">
    <source>
        <dbReference type="EMBL" id="SHF24279.1"/>
    </source>
</evidence>
<dbReference type="SUPFAM" id="SSF56784">
    <property type="entry name" value="HAD-like"/>
    <property type="match status" value="1"/>
</dbReference>
<dbReference type="Proteomes" id="UP000184076">
    <property type="component" value="Unassembled WGS sequence"/>
</dbReference>
<dbReference type="InterPro" id="IPR010023">
    <property type="entry name" value="KdsC_fam"/>
</dbReference>
<evidence type="ECO:0000256" key="5">
    <source>
        <dbReference type="ARBA" id="ARBA00022801"/>
    </source>
</evidence>
<comment type="similarity">
    <text evidence="2">Belongs to the KdsC family.</text>
</comment>
<dbReference type="OrthoDB" id="9805604at2"/>
<dbReference type="InterPro" id="IPR023214">
    <property type="entry name" value="HAD_sf"/>
</dbReference>
<dbReference type="GO" id="GO:0008781">
    <property type="term" value="F:N-acylneuraminate cytidylyltransferase activity"/>
    <property type="evidence" value="ECO:0007669"/>
    <property type="project" value="TreeGrafter"/>
</dbReference>
<dbReference type="FunFam" id="3.40.50.1000:FF:000029">
    <property type="entry name" value="3-deoxy-D-manno-octulosonate 8-phosphate phosphatase KdsC"/>
    <property type="match status" value="1"/>
</dbReference>
<dbReference type="PANTHER" id="PTHR21485">
    <property type="entry name" value="HAD SUPERFAMILY MEMBERS CMAS AND KDSC"/>
    <property type="match status" value="1"/>
</dbReference>
<keyword evidence="9" id="KW-1185">Reference proteome</keyword>
<dbReference type="GO" id="GO:0016788">
    <property type="term" value="F:hydrolase activity, acting on ester bonds"/>
    <property type="evidence" value="ECO:0007669"/>
    <property type="project" value="InterPro"/>
</dbReference>
<dbReference type="InterPro" id="IPR050793">
    <property type="entry name" value="CMP-NeuNAc_synthase"/>
</dbReference>
<evidence type="ECO:0000256" key="7">
    <source>
        <dbReference type="PIRSR" id="PIRSR006118-2"/>
    </source>
</evidence>
<evidence type="ECO:0000256" key="4">
    <source>
        <dbReference type="ARBA" id="ARBA00022723"/>
    </source>
</evidence>